<dbReference type="PROSITE" id="PS51063">
    <property type="entry name" value="HTH_CRP_2"/>
    <property type="match status" value="1"/>
</dbReference>
<dbReference type="Gene3D" id="2.60.120.10">
    <property type="entry name" value="Jelly Rolls"/>
    <property type="match status" value="1"/>
</dbReference>
<evidence type="ECO:0000313" key="6">
    <source>
        <dbReference type="Proteomes" id="UP000651156"/>
    </source>
</evidence>
<feature type="domain" description="HTH crp-type" evidence="4">
    <location>
        <begin position="146"/>
        <end position="212"/>
    </location>
</feature>
<evidence type="ECO:0000259" key="4">
    <source>
        <dbReference type="PROSITE" id="PS51063"/>
    </source>
</evidence>
<evidence type="ECO:0000256" key="1">
    <source>
        <dbReference type="ARBA" id="ARBA00023015"/>
    </source>
</evidence>
<dbReference type="PANTHER" id="PTHR24567:SF74">
    <property type="entry name" value="HTH-TYPE TRANSCRIPTIONAL REGULATOR ARCR"/>
    <property type="match status" value="1"/>
</dbReference>
<dbReference type="Pfam" id="PF13545">
    <property type="entry name" value="HTH_Crp_2"/>
    <property type="match status" value="1"/>
</dbReference>
<name>A0ABR9UXN7_9CHRO</name>
<dbReference type="Proteomes" id="UP000651156">
    <property type="component" value="Unassembled WGS sequence"/>
</dbReference>
<proteinExistence type="predicted"/>
<gene>
    <name evidence="5" type="ORF">IQ230_22470</name>
</gene>
<keyword evidence="6" id="KW-1185">Reference proteome</keyword>
<reference evidence="5 6" key="1">
    <citation type="submission" date="2020-10" db="EMBL/GenBank/DDBJ databases">
        <authorList>
            <person name="Castelo-Branco R."/>
            <person name="Eusebio N."/>
            <person name="Adriana R."/>
            <person name="Vieira A."/>
            <person name="Brugerolle De Fraissinette N."/>
            <person name="Rezende De Castro R."/>
            <person name="Schneider M.P."/>
            <person name="Vasconcelos V."/>
            <person name="Leao P.N."/>
        </authorList>
    </citation>
    <scope>NUCLEOTIDE SEQUENCE [LARGE SCALE GENOMIC DNA]</scope>
    <source>
        <strain evidence="5 6">LEGE 06123</strain>
    </source>
</reference>
<evidence type="ECO:0000256" key="3">
    <source>
        <dbReference type="ARBA" id="ARBA00023163"/>
    </source>
</evidence>
<keyword evidence="2" id="KW-0238">DNA-binding</keyword>
<dbReference type="InterPro" id="IPR014710">
    <property type="entry name" value="RmlC-like_jellyroll"/>
</dbReference>
<evidence type="ECO:0000256" key="2">
    <source>
        <dbReference type="ARBA" id="ARBA00023125"/>
    </source>
</evidence>
<comment type="caution">
    <text evidence="5">The sequence shown here is derived from an EMBL/GenBank/DDBJ whole genome shotgun (WGS) entry which is preliminary data.</text>
</comment>
<protein>
    <submittedName>
        <fullName evidence="5">Crp/Fnr family transcriptional regulator</fullName>
    </submittedName>
</protein>
<dbReference type="RefSeq" id="WP_193934460.1">
    <property type="nucleotide sequence ID" value="NZ_CAWPMZ010000120.1"/>
</dbReference>
<organism evidence="5 6">
    <name type="scientific">Gloeocapsopsis crepidinum LEGE 06123</name>
    <dbReference type="NCBI Taxonomy" id="588587"/>
    <lineage>
        <taxon>Bacteria</taxon>
        <taxon>Bacillati</taxon>
        <taxon>Cyanobacteriota</taxon>
        <taxon>Cyanophyceae</taxon>
        <taxon>Oscillatoriophycideae</taxon>
        <taxon>Chroococcales</taxon>
        <taxon>Chroococcaceae</taxon>
        <taxon>Gloeocapsopsis</taxon>
    </lineage>
</organism>
<dbReference type="InterPro" id="IPR036390">
    <property type="entry name" value="WH_DNA-bd_sf"/>
</dbReference>
<dbReference type="InterPro" id="IPR012318">
    <property type="entry name" value="HTH_CRP"/>
</dbReference>
<sequence length="238" mass="26504">MSENLNRQGNKLLAALPAEDYQRLAPYLENLSLPFQRVLHNTGEVIFDVYFPTTAMVSAVSIMQDGSTIEVGVIGKEGIVGLPVCWGDDTAVHQTVVQIPGNILKLKAEVLKEEFYRGGALQKLLLRYTQAIYTQLGQSAACNRLHTLEERLSRWLLTVSDRVESEELPLTQEFIAQMLGTRRSGVTVAASTLSKAGMIHYSRGKINITDRETLELTACECYQVIKAEFQRLLGTKDD</sequence>
<keyword evidence="3" id="KW-0804">Transcription</keyword>
<evidence type="ECO:0000313" key="5">
    <source>
        <dbReference type="EMBL" id="MBE9193064.1"/>
    </source>
</evidence>
<dbReference type="SUPFAM" id="SSF46785">
    <property type="entry name" value="Winged helix' DNA-binding domain"/>
    <property type="match status" value="1"/>
</dbReference>
<dbReference type="InterPro" id="IPR050397">
    <property type="entry name" value="Env_Response_Regulators"/>
</dbReference>
<dbReference type="PANTHER" id="PTHR24567">
    <property type="entry name" value="CRP FAMILY TRANSCRIPTIONAL REGULATORY PROTEIN"/>
    <property type="match status" value="1"/>
</dbReference>
<accession>A0ABR9UXN7</accession>
<dbReference type="SUPFAM" id="SSF51206">
    <property type="entry name" value="cAMP-binding domain-like"/>
    <property type="match status" value="1"/>
</dbReference>
<dbReference type="EMBL" id="JADEWN010000075">
    <property type="protein sequence ID" value="MBE9193064.1"/>
    <property type="molecule type" value="Genomic_DNA"/>
</dbReference>
<dbReference type="InterPro" id="IPR018490">
    <property type="entry name" value="cNMP-bd_dom_sf"/>
</dbReference>
<keyword evidence="1" id="KW-0805">Transcription regulation</keyword>